<keyword evidence="3" id="KW-1185">Reference proteome</keyword>
<evidence type="ECO:0000313" key="3">
    <source>
        <dbReference type="Proteomes" id="UP000548304"/>
    </source>
</evidence>
<accession>A0A852ZCX2</accession>
<name>A0A852ZCX2_9ACTN</name>
<reference evidence="2 3" key="1">
    <citation type="submission" date="2020-07" db="EMBL/GenBank/DDBJ databases">
        <title>Genomic Encyclopedia of Type Strains, Phase III (KMG-III): the genomes of soil and plant-associated and newly described type strains.</title>
        <authorList>
            <person name="Whitman W."/>
        </authorList>
    </citation>
    <scope>NUCLEOTIDE SEQUENCE [LARGE SCALE GENOMIC DNA]</scope>
    <source>
        <strain evidence="2 3">CECT 8576</strain>
    </source>
</reference>
<feature type="non-terminal residue" evidence="2">
    <location>
        <position position="1"/>
    </location>
</feature>
<dbReference type="AlphaFoldDB" id="A0A852ZCX2"/>
<gene>
    <name evidence="1" type="ORF">FHR84_001726</name>
    <name evidence="2" type="ORF">FHR84_003913</name>
</gene>
<sequence>WETRDDMHQALLQLAHCMILARKHPAF</sequence>
<dbReference type="EMBL" id="JACBYW010000003">
    <property type="protein sequence ID" value="NYH78401.1"/>
    <property type="molecule type" value="Genomic_DNA"/>
</dbReference>
<proteinExistence type="predicted"/>
<dbReference type="EMBL" id="JACBYW010000008">
    <property type="protein sequence ID" value="NYH80547.1"/>
    <property type="molecule type" value="Genomic_DNA"/>
</dbReference>
<evidence type="ECO:0000313" key="1">
    <source>
        <dbReference type="EMBL" id="NYH78401.1"/>
    </source>
</evidence>
<dbReference type="Proteomes" id="UP000548304">
    <property type="component" value="Unassembled WGS sequence"/>
</dbReference>
<protein>
    <submittedName>
        <fullName evidence="2">Uncharacterized protein</fullName>
    </submittedName>
</protein>
<organism evidence="2 3">
    <name type="scientific">Actinopolyspora biskrensis</name>
    <dbReference type="NCBI Taxonomy" id="1470178"/>
    <lineage>
        <taxon>Bacteria</taxon>
        <taxon>Bacillati</taxon>
        <taxon>Actinomycetota</taxon>
        <taxon>Actinomycetes</taxon>
        <taxon>Actinopolysporales</taxon>
        <taxon>Actinopolysporaceae</taxon>
        <taxon>Actinopolyspora</taxon>
    </lineage>
</organism>
<evidence type="ECO:0000313" key="2">
    <source>
        <dbReference type="EMBL" id="NYH80547.1"/>
    </source>
</evidence>
<comment type="caution">
    <text evidence="2">The sequence shown here is derived from an EMBL/GenBank/DDBJ whole genome shotgun (WGS) entry which is preliminary data.</text>
</comment>